<keyword evidence="4" id="KW-0238">DNA-binding</keyword>
<comment type="subcellular location">
    <subcellularLocation>
        <location evidence="1">Nucleus</location>
    </subcellularLocation>
</comment>
<sequence>MARPRKRSPKKPSFFKILIGDFSQRLRIPPKFIENFNRQSLRKCALRGPSRQWWDVKLEERENSLFFRDGWQGFVKDHVLEVGDLLVFSYNGKSKFMVKIYDRSACEKNVEVAERRSGSPVSLVNKGNQAQVKNEIVELDTEDCENKTIDSDRRSCKYPISEKRPTIPNKLAVAEGLRGRDAVMLQDPTGRSWLVELRVECFNRLDMAIGWTECRKANQISPGDSIIFEFVEQGVMQFHIFRGAVRGNRLSVITAAPNNLGKYVMSGKRPANDCVEETSTESILFKSENSCFIKILTKILYPVTIPKELAIAEGLVRKKTVKLHDPAGRSWIVKLRVHRSPYLRFDMTKGWAKCCRANQISQGDTIVFEFVKPSVMQIHIYRGGRVGGSGCSVVLVNPGLKT</sequence>
<dbReference type="InterPro" id="IPR015300">
    <property type="entry name" value="DNA-bd_pseudobarrel_sf"/>
</dbReference>
<feature type="domain" description="TF-B3" evidence="7">
    <location>
        <begin position="167"/>
        <end position="244"/>
    </location>
</feature>
<evidence type="ECO:0000256" key="6">
    <source>
        <dbReference type="ARBA" id="ARBA00023242"/>
    </source>
</evidence>
<dbReference type="AlphaFoldDB" id="A0A4Y1RCP0"/>
<proteinExistence type="predicted"/>
<dbReference type="PROSITE" id="PS50863">
    <property type="entry name" value="B3"/>
    <property type="match status" value="3"/>
</dbReference>
<keyword evidence="2" id="KW-0677">Repeat</keyword>
<evidence type="ECO:0000256" key="5">
    <source>
        <dbReference type="ARBA" id="ARBA00023163"/>
    </source>
</evidence>
<dbReference type="EMBL" id="AP019300">
    <property type="protein sequence ID" value="BBH01766.1"/>
    <property type="molecule type" value="Genomic_DNA"/>
</dbReference>
<dbReference type="GO" id="GO:0005634">
    <property type="term" value="C:nucleus"/>
    <property type="evidence" value="ECO:0007669"/>
    <property type="project" value="UniProtKB-SubCell"/>
</dbReference>
<keyword evidence="3" id="KW-0805">Transcription regulation</keyword>
<evidence type="ECO:0000259" key="7">
    <source>
        <dbReference type="PROSITE" id="PS50863"/>
    </source>
</evidence>
<dbReference type="SMART" id="SM01019">
    <property type="entry name" value="B3"/>
    <property type="match status" value="3"/>
</dbReference>
<evidence type="ECO:0000256" key="4">
    <source>
        <dbReference type="ARBA" id="ARBA00023125"/>
    </source>
</evidence>
<reference evidence="8" key="1">
    <citation type="journal article" date="2019" name="Science">
        <title>Mutation of a bHLH transcription factor allowed almond domestication.</title>
        <authorList>
            <person name="Sanchez-Perez R."/>
            <person name="Pavan S."/>
            <person name="Mazzeo R."/>
            <person name="Moldovan C."/>
            <person name="Aiese Cigliano R."/>
            <person name="Del Cueto J."/>
            <person name="Ricciardi F."/>
            <person name="Lotti C."/>
            <person name="Ricciardi L."/>
            <person name="Dicenta F."/>
            <person name="Lopez-Marques R.L."/>
            <person name="Lindberg Moller B."/>
        </authorList>
    </citation>
    <scope>NUCLEOTIDE SEQUENCE</scope>
</reference>
<accession>A0A4Y1RCP0</accession>
<evidence type="ECO:0000256" key="2">
    <source>
        <dbReference type="ARBA" id="ARBA00022737"/>
    </source>
</evidence>
<dbReference type="SUPFAM" id="SSF101936">
    <property type="entry name" value="DNA-binding pseudobarrel domain"/>
    <property type="match status" value="3"/>
</dbReference>
<evidence type="ECO:0000256" key="1">
    <source>
        <dbReference type="ARBA" id="ARBA00004123"/>
    </source>
</evidence>
<keyword evidence="6" id="KW-0539">Nucleus</keyword>
<gene>
    <name evidence="8" type="ORF">Prudu_012137</name>
</gene>
<dbReference type="GO" id="GO:0003677">
    <property type="term" value="F:DNA binding"/>
    <property type="evidence" value="ECO:0007669"/>
    <property type="project" value="UniProtKB-KW"/>
</dbReference>
<organism evidence="8">
    <name type="scientific">Prunus dulcis</name>
    <name type="common">Almond</name>
    <name type="synonym">Amygdalus dulcis</name>
    <dbReference type="NCBI Taxonomy" id="3755"/>
    <lineage>
        <taxon>Eukaryota</taxon>
        <taxon>Viridiplantae</taxon>
        <taxon>Streptophyta</taxon>
        <taxon>Embryophyta</taxon>
        <taxon>Tracheophyta</taxon>
        <taxon>Spermatophyta</taxon>
        <taxon>Magnoliopsida</taxon>
        <taxon>eudicotyledons</taxon>
        <taxon>Gunneridae</taxon>
        <taxon>Pentapetalae</taxon>
        <taxon>rosids</taxon>
        <taxon>fabids</taxon>
        <taxon>Rosales</taxon>
        <taxon>Rosaceae</taxon>
        <taxon>Amygdaloideae</taxon>
        <taxon>Amygdaleae</taxon>
        <taxon>Prunus</taxon>
    </lineage>
</organism>
<feature type="domain" description="TF-B3" evidence="7">
    <location>
        <begin position="11"/>
        <end position="104"/>
    </location>
</feature>
<feature type="domain" description="TF-B3" evidence="7">
    <location>
        <begin position="303"/>
        <end position="384"/>
    </location>
</feature>
<dbReference type="InterPro" id="IPR039218">
    <property type="entry name" value="REM_fam"/>
</dbReference>
<dbReference type="PANTHER" id="PTHR31674:SF62">
    <property type="entry name" value="B3 DOMAIN-CONTAINING PROTEIN REM14-RELATED"/>
    <property type="match status" value="1"/>
</dbReference>
<dbReference type="CDD" id="cd10017">
    <property type="entry name" value="B3_DNA"/>
    <property type="match status" value="3"/>
</dbReference>
<protein>
    <submittedName>
        <fullName evidence="8">Transcriptional factor B3 family protein</fullName>
    </submittedName>
</protein>
<keyword evidence="5" id="KW-0804">Transcription</keyword>
<dbReference type="InterPro" id="IPR003340">
    <property type="entry name" value="B3_DNA-bd"/>
</dbReference>
<dbReference type="Pfam" id="PF02362">
    <property type="entry name" value="B3"/>
    <property type="match status" value="3"/>
</dbReference>
<dbReference type="PANTHER" id="PTHR31674">
    <property type="entry name" value="B3 DOMAIN-CONTAINING PROTEIN REM-LIKE 3-RELATED"/>
    <property type="match status" value="1"/>
</dbReference>
<evidence type="ECO:0000256" key="3">
    <source>
        <dbReference type="ARBA" id="ARBA00023015"/>
    </source>
</evidence>
<dbReference type="Gene3D" id="2.40.330.10">
    <property type="entry name" value="DNA-binding pseudobarrel domain"/>
    <property type="match status" value="3"/>
</dbReference>
<evidence type="ECO:0000313" key="8">
    <source>
        <dbReference type="EMBL" id="BBH01766.1"/>
    </source>
</evidence>
<name>A0A4Y1RCP0_PRUDU</name>